<proteinExistence type="predicted"/>
<keyword evidence="2" id="KW-1185">Reference proteome</keyword>
<protein>
    <submittedName>
        <fullName evidence="1">Uncharacterized protein</fullName>
    </submittedName>
</protein>
<dbReference type="RefSeq" id="WP_274692352.1">
    <property type="nucleotide sequence ID" value="NZ_JAPMOU010000130.1"/>
</dbReference>
<name>A0ABT5UI67_9GAMM</name>
<evidence type="ECO:0000313" key="1">
    <source>
        <dbReference type="EMBL" id="MDE1466056.1"/>
    </source>
</evidence>
<dbReference type="EMBL" id="JAPMOU010000130">
    <property type="protein sequence ID" value="MDE1466056.1"/>
    <property type="molecule type" value="Genomic_DNA"/>
</dbReference>
<comment type="caution">
    <text evidence="1">The sequence shown here is derived from an EMBL/GenBank/DDBJ whole genome shotgun (WGS) entry which is preliminary data.</text>
</comment>
<dbReference type="Proteomes" id="UP001528823">
    <property type="component" value="Unassembled WGS sequence"/>
</dbReference>
<sequence length="58" mass="6881">MFKEIVGLFLGLLFDVNQLGDWLVVRALKEPLYKYYRWLVRDGLVVQDAETKLFYRAA</sequence>
<reference evidence="1 2" key="1">
    <citation type="submission" date="2022-11" db="EMBL/GenBank/DDBJ databases">
        <title>Spartinivicinus poritis sp. nov., isolated from scleractinian coral Porites lutea.</title>
        <authorList>
            <person name="Zhang G."/>
            <person name="Cai L."/>
            <person name="Wei Q."/>
        </authorList>
    </citation>
    <scope>NUCLEOTIDE SEQUENCE [LARGE SCALE GENOMIC DNA]</scope>
    <source>
        <strain evidence="1 2">A2-2</strain>
    </source>
</reference>
<gene>
    <name evidence="1" type="ORF">ORQ98_29305</name>
</gene>
<evidence type="ECO:0000313" key="2">
    <source>
        <dbReference type="Proteomes" id="UP001528823"/>
    </source>
</evidence>
<accession>A0ABT5UI67</accession>
<organism evidence="1 2">
    <name type="scientific">Spartinivicinus poritis</name>
    <dbReference type="NCBI Taxonomy" id="2994640"/>
    <lineage>
        <taxon>Bacteria</taxon>
        <taxon>Pseudomonadati</taxon>
        <taxon>Pseudomonadota</taxon>
        <taxon>Gammaproteobacteria</taxon>
        <taxon>Oceanospirillales</taxon>
        <taxon>Zooshikellaceae</taxon>
        <taxon>Spartinivicinus</taxon>
    </lineage>
</organism>